<dbReference type="EMBL" id="QRXG01000030">
    <property type="protein sequence ID" value="RGT78977.1"/>
    <property type="molecule type" value="Genomic_DNA"/>
</dbReference>
<reference evidence="2 3" key="1">
    <citation type="submission" date="2018-08" db="EMBL/GenBank/DDBJ databases">
        <title>A genome reference for cultivated species of the human gut microbiota.</title>
        <authorList>
            <person name="Zou Y."/>
            <person name="Xue W."/>
            <person name="Luo G."/>
        </authorList>
    </citation>
    <scope>NUCLEOTIDE SEQUENCE [LARGE SCALE GENOMIC DNA]</scope>
    <source>
        <strain evidence="2 3">AF18-16LB</strain>
    </source>
</reference>
<comment type="caution">
    <text evidence="2">The sequence shown here is derived from an EMBL/GenBank/DDBJ whole genome shotgun (WGS) entry which is preliminary data.</text>
</comment>
<evidence type="ECO:0000313" key="3">
    <source>
        <dbReference type="Proteomes" id="UP000284296"/>
    </source>
</evidence>
<protein>
    <submittedName>
        <fullName evidence="2">Uncharacterized protein</fullName>
    </submittedName>
</protein>
<name>A0A412Q0M9_9FIRM</name>
<feature type="coiled-coil region" evidence="1">
    <location>
        <begin position="155"/>
        <end position="235"/>
    </location>
</feature>
<proteinExistence type="predicted"/>
<evidence type="ECO:0000256" key="1">
    <source>
        <dbReference type="SAM" id="Coils"/>
    </source>
</evidence>
<organism evidence="2 3">
    <name type="scientific">Agathobacter rectalis</name>
    <dbReference type="NCBI Taxonomy" id="39491"/>
    <lineage>
        <taxon>Bacteria</taxon>
        <taxon>Bacillati</taxon>
        <taxon>Bacillota</taxon>
        <taxon>Clostridia</taxon>
        <taxon>Lachnospirales</taxon>
        <taxon>Lachnospiraceae</taxon>
        <taxon>Agathobacter</taxon>
    </lineage>
</organism>
<gene>
    <name evidence="2" type="ORF">DWX06_13530</name>
</gene>
<feature type="coiled-coil region" evidence="1">
    <location>
        <begin position="543"/>
        <end position="612"/>
    </location>
</feature>
<evidence type="ECO:0000313" key="2">
    <source>
        <dbReference type="EMBL" id="RGT78977.1"/>
    </source>
</evidence>
<dbReference type="Proteomes" id="UP000284296">
    <property type="component" value="Unassembled WGS sequence"/>
</dbReference>
<dbReference type="RefSeq" id="WP_118004745.1">
    <property type="nucleotide sequence ID" value="NZ_QRXF01000030.1"/>
</dbReference>
<dbReference type="AlphaFoldDB" id="A0A412Q0M9"/>
<accession>A0A412Q0M9</accession>
<keyword evidence="1" id="KW-0175">Coiled coil</keyword>
<sequence>MKYTELLNDEDIQYICKAISGKNFKKIFADSPKEFTRIKPEFRPNSMSDEEAVEIAIKNFNKEFVRGFVEVMIKQWLKEIEANFESLQMEDYDYEDAVALTLLDSYFAENVKLYFKLAQAEKDDAYILYICNKMVSAAQEQKKDGLSRRREEIDNTELVSKIQDLSVKNEELEKQKVDAENQINALDEEKKNINAQLYECQKKLEELQGEYQQDMLELKDLRERAQNEIIVDEENFTSDEYDFISLCEVLPPDYNGIELIERYADLTRDGEFEEFYCDESEPTTFENRDKLYWKEGPCEVGTMGVWMWRAVPNNTNPNKDYIYSRFASELKPIEMISIHQVSDEKNLLDLLKDGLEIEHLPEMGMYSANVGKGHYSGFLCASKDFEKNGDKFRLKSTLITLPKYEFGRNEFIKFDNNRRFFKKLSVGMPDALVPVKDTMELIKNIILGRNSWSVFKEAGKSRGEWKLVKNFLDELDVNSICAEIADTLSCSQVEAKKQLDEFITVAVQYIDGDSIEDSIIEAIIVTDDRLMTKCKKILKNDWEEENKKEIAQKQKEIDLLNIELAKGKEQLDEICSDKEKYEGEVQNFRKELEAKEQLAEDVEKEVSKRIREAQGNAAAFIAEMAFVNVPSRLESQMEDKNQINEITLDASENIGIFTQIKEDIDEDWNMTLDSIEDELIEAGVMATFARPMAAYLYSAYLIGSDLLLTGPNAEAIAQAFSCAVTGKLAQKLQYKNAPNLEYYKNQIHKGTIVIIEEPFNAEWVSQIPNFVANTEAFCIGIHPFIEDLQIEPRSYFNYMLPVFTDSVVDRAPAKSYMCSLKADNYVEYEYALDKKDNSKALSILHVPAIAKKRLELIVGNMHLMLGDSNTDYDVMFALLPYAYSTMQTQLLNEMIKDSNKKKITISNTMLKYLTEIYGEFDE</sequence>